<organism evidence="3 4">
    <name type="scientific">Ramazzottius varieornatus</name>
    <name type="common">Water bear</name>
    <name type="synonym">Tardigrade</name>
    <dbReference type="NCBI Taxonomy" id="947166"/>
    <lineage>
        <taxon>Eukaryota</taxon>
        <taxon>Metazoa</taxon>
        <taxon>Ecdysozoa</taxon>
        <taxon>Tardigrada</taxon>
        <taxon>Eutardigrada</taxon>
        <taxon>Parachela</taxon>
        <taxon>Hypsibioidea</taxon>
        <taxon>Ramazzottiidae</taxon>
        <taxon>Ramazzottius</taxon>
    </lineage>
</organism>
<evidence type="ECO:0000313" key="3">
    <source>
        <dbReference type="EMBL" id="GAV05011.1"/>
    </source>
</evidence>
<proteinExistence type="predicted"/>
<name>A0A1D1VVE4_RAMVA</name>
<comment type="caution">
    <text evidence="3">The sequence shown here is derived from an EMBL/GenBank/DDBJ whole genome shotgun (WGS) entry which is preliminary data.</text>
</comment>
<gene>
    <name evidence="3" type="primary">RvY_15202-1</name>
    <name evidence="3" type="synonym">RvY_15202.1</name>
    <name evidence="3" type="ORF">RvY_15202</name>
</gene>
<sequence>MARPREQSKDEYMMTDTESVVGEDERDFSASHFPTIKFSSENIKEAEDLLPHMTVAALEKLKKLLEFKADAVRRDLNYLQKNEHQLTRINKTLQKQQLKWQRRKERTANRLELLRDNVCNVPGFNCKLFLMRGKETMKDTLRDQWLIKGKMIDHMEELVMEGMEEDDQLYEALEKNESEWCKLMSDYMCGEEQLASAERRIQDLDVQNRNYEELVERLEDSLKEKQAENTGNQLLRQKYNAAHVSSLQAKVNMPVPAEYSEEAIAQLIDDFIKYMGEAEDDLLRMRDTVFQVQGYEDVRQHSLAMLINSGNIAGKYGLDRQNWANLLHTSLRTTKERLEQKTQDLMDMISFKEDALKLQLEQNEKLVAEEDLTFVHGSHNNRTQPSTIELKLFPQSSKR</sequence>
<feature type="compositionally biased region" description="Basic and acidic residues" evidence="2">
    <location>
        <begin position="1"/>
        <end position="12"/>
    </location>
</feature>
<dbReference type="Proteomes" id="UP000186922">
    <property type="component" value="Unassembled WGS sequence"/>
</dbReference>
<accession>A0A1D1VVE4</accession>
<dbReference type="AlphaFoldDB" id="A0A1D1VVE4"/>
<protein>
    <submittedName>
        <fullName evidence="3">Uncharacterized protein</fullName>
    </submittedName>
</protein>
<evidence type="ECO:0000313" key="4">
    <source>
        <dbReference type="Proteomes" id="UP000186922"/>
    </source>
</evidence>
<feature type="coiled-coil region" evidence="1">
    <location>
        <begin position="187"/>
        <end position="228"/>
    </location>
</feature>
<reference evidence="3 4" key="1">
    <citation type="journal article" date="2016" name="Nat. Commun.">
        <title>Extremotolerant tardigrade genome and improved radiotolerance of human cultured cells by tardigrade-unique protein.</title>
        <authorList>
            <person name="Hashimoto T."/>
            <person name="Horikawa D.D."/>
            <person name="Saito Y."/>
            <person name="Kuwahara H."/>
            <person name="Kozuka-Hata H."/>
            <person name="Shin-I T."/>
            <person name="Minakuchi Y."/>
            <person name="Ohishi K."/>
            <person name="Motoyama A."/>
            <person name="Aizu T."/>
            <person name="Enomoto A."/>
            <person name="Kondo K."/>
            <person name="Tanaka S."/>
            <person name="Hara Y."/>
            <person name="Koshikawa S."/>
            <person name="Sagara H."/>
            <person name="Miura T."/>
            <person name="Yokobori S."/>
            <person name="Miyagawa K."/>
            <person name="Suzuki Y."/>
            <person name="Kubo T."/>
            <person name="Oyama M."/>
            <person name="Kohara Y."/>
            <person name="Fujiyama A."/>
            <person name="Arakawa K."/>
            <person name="Katayama T."/>
            <person name="Toyoda A."/>
            <person name="Kunieda T."/>
        </authorList>
    </citation>
    <scope>NUCLEOTIDE SEQUENCE [LARGE SCALE GENOMIC DNA]</scope>
    <source>
        <strain evidence="3 4">YOKOZUNA-1</strain>
    </source>
</reference>
<dbReference type="EMBL" id="BDGG01000011">
    <property type="protein sequence ID" value="GAV05011.1"/>
    <property type="molecule type" value="Genomic_DNA"/>
</dbReference>
<dbReference type="OrthoDB" id="10606336at2759"/>
<keyword evidence="1" id="KW-0175">Coiled coil</keyword>
<keyword evidence="4" id="KW-1185">Reference proteome</keyword>
<feature type="region of interest" description="Disordered" evidence="2">
    <location>
        <begin position="1"/>
        <end position="24"/>
    </location>
</feature>
<evidence type="ECO:0000256" key="2">
    <source>
        <dbReference type="SAM" id="MobiDB-lite"/>
    </source>
</evidence>
<evidence type="ECO:0000256" key="1">
    <source>
        <dbReference type="SAM" id="Coils"/>
    </source>
</evidence>